<protein>
    <recommendedName>
        <fullName evidence="1">ZSWIM1/3 RNaseH-like domain-containing protein</fullName>
    </recommendedName>
</protein>
<evidence type="ECO:0000313" key="2">
    <source>
        <dbReference type="EMBL" id="GAA54559.1"/>
    </source>
</evidence>
<evidence type="ECO:0000259" key="1">
    <source>
        <dbReference type="Pfam" id="PF21056"/>
    </source>
</evidence>
<dbReference type="EMBL" id="DF143902">
    <property type="protein sequence ID" value="GAA54559.1"/>
    <property type="molecule type" value="Genomic_DNA"/>
</dbReference>
<dbReference type="AlphaFoldDB" id="G7YNM8"/>
<reference key="2">
    <citation type="submission" date="2011-10" db="EMBL/GenBank/DDBJ databases">
        <title>The genome and transcriptome sequence of Clonorchis sinensis provide insights into the carcinogenic liver fluke.</title>
        <authorList>
            <person name="Wang X."/>
            <person name="Huang Y."/>
            <person name="Chen W."/>
            <person name="Liu H."/>
            <person name="Guo L."/>
            <person name="Chen Y."/>
            <person name="Luo F."/>
            <person name="Zhou W."/>
            <person name="Sun J."/>
            <person name="Mao Q."/>
            <person name="Liang P."/>
            <person name="Zhou C."/>
            <person name="Tian Y."/>
            <person name="Men J."/>
            <person name="Lv X."/>
            <person name="Huang L."/>
            <person name="Zhou J."/>
            <person name="Hu Y."/>
            <person name="Li R."/>
            <person name="Zhang F."/>
            <person name="Lei H."/>
            <person name="Li X."/>
            <person name="Hu X."/>
            <person name="Liang C."/>
            <person name="Xu J."/>
            <person name="Wu Z."/>
            <person name="Yu X."/>
        </authorList>
    </citation>
    <scope>NUCLEOTIDE SEQUENCE</scope>
    <source>
        <strain>Henan</strain>
    </source>
</reference>
<dbReference type="Proteomes" id="UP000008909">
    <property type="component" value="Unassembled WGS sequence"/>
</dbReference>
<proteinExistence type="predicted"/>
<dbReference type="Pfam" id="PF21056">
    <property type="entry name" value="ZSWIM1-3_RNaseH-like"/>
    <property type="match status" value="1"/>
</dbReference>
<organism evidence="2 3">
    <name type="scientific">Clonorchis sinensis</name>
    <name type="common">Chinese liver fluke</name>
    <dbReference type="NCBI Taxonomy" id="79923"/>
    <lineage>
        <taxon>Eukaryota</taxon>
        <taxon>Metazoa</taxon>
        <taxon>Spiralia</taxon>
        <taxon>Lophotrochozoa</taxon>
        <taxon>Platyhelminthes</taxon>
        <taxon>Trematoda</taxon>
        <taxon>Digenea</taxon>
        <taxon>Opisthorchiida</taxon>
        <taxon>Opisthorchiata</taxon>
        <taxon>Opisthorchiidae</taxon>
        <taxon>Clonorchis</taxon>
    </lineage>
</organism>
<feature type="domain" description="ZSWIM1/3 RNaseH-like" evidence="1">
    <location>
        <begin position="35"/>
        <end position="93"/>
    </location>
</feature>
<keyword evidence="3" id="KW-1185">Reference proteome</keyword>
<reference evidence="2" key="1">
    <citation type="journal article" date="2011" name="Genome Biol.">
        <title>The draft genome of the carcinogenic human liver fluke Clonorchis sinensis.</title>
        <authorList>
            <person name="Wang X."/>
            <person name="Chen W."/>
            <person name="Huang Y."/>
            <person name="Sun J."/>
            <person name="Men J."/>
            <person name="Liu H."/>
            <person name="Luo F."/>
            <person name="Guo L."/>
            <person name="Lv X."/>
            <person name="Deng C."/>
            <person name="Zhou C."/>
            <person name="Fan Y."/>
            <person name="Li X."/>
            <person name="Huang L."/>
            <person name="Hu Y."/>
            <person name="Liang C."/>
            <person name="Hu X."/>
            <person name="Xu J."/>
            <person name="Yu X."/>
        </authorList>
    </citation>
    <scope>NUCLEOTIDE SEQUENCE [LARGE SCALE GENOMIC DNA]</scope>
    <source>
        <strain evidence="2">Henan</strain>
    </source>
</reference>
<name>G7YNM8_CLOSI</name>
<dbReference type="InterPro" id="IPR048324">
    <property type="entry name" value="ZSWIM1-3_RNaseH-like"/>
</dbReference>
<gene>
    <name evidence="2" type="ORF">CLF_103842</name>
</gene>
<evidence type="ECO:0000313" key="3">
    <source>
        <dbReference type="Proteomes" id="UP000008909"/>
    </source>
</evidence>
<sequence>MLSKFAYDRLPVTRQLTEDELDIFTALLKYGTPLYKLYTFLVTDGISTGRPVMYAFMESKKSADMRKMFGSFKGVIGEYYPVRTFVMNKLAAQVRVSGVVSGCNVMLCYFRIGKAIRKHTPATSAAAAPNGPTICFLPYGPLVVHCPKWAVNAQSGMIHFGCVTTNRLESANGCLKTWRQILESDGYVLNVACQMTTCACSLVLRHLGPRPPILPYDGVGTDKFVVQNPDASRWMTTVLENAHARSARRCGSRAYICFLFLGISRFQAVRTVLHRVFSQLPSQSINDGCRVTNYRKKTWDFVCSVTTSSSHWCATDRVSYHADCCDGAPCPLYASGPSKKRKGVLAIRPAKRASYDVDLDRSAESQHSVSRNSVCVRVFGSKEELLDSLQNVNGRMNAPHEEAEHMYSSKRPTQLFALPIVGLFSGRTWSHTLSYLKMLSHQLPVLTVILPSGDRHPHPQCTAIASSTVSTQSYSLASSLTAFQDPEPFLTPTSSLLALPLVETAKVSINIVKLFSVPEMTDSMHLTRAMTTTVIDSTCSHHRSPGLLSRQVPLPPIFGLKRLLSKPCYGTPLNRPLYKLFSVLYKTTRLRPIIT</sequence>
<accession>G7YNM8</accession>